<feature type="transmembrane region" description="Helical" evidence="10">
    <location>
        <begin position="73"/>
        <end position="94"/>
    </location>
</feature>
<dbReference type="InterPro" id="IPR024194">
    <property type="entry name" value="Ac/AlaTfrase_AlgI/DltB"/>
</dbReference>
<protein>
    <submittedName>
        <fullName evidence="11">MBOAT family protein</fullName>
    </submittedName>
</protein>
<name>A0A7G9W7F5_ALKCA</name>
<dbReference type="Proteomes" id="UP000516160">
    <property type="component" value="Chromosome"/>
</dbReference>
<evidence type="ECO:0000256" key="6">
    <source>
        <dbReference type="ARBA" id="ARBA00022989"/>
    </source>
</evidence>
<keyword evidence="7 9" id="KW-0472">Membrane</keyword>
<evidence type="ECO:0000313" key="12">
    <source>
        <dbReference type="Proteomes" id="UP000516160"/>
    </source>
</evidence>
<evidence type="ECO:0000313" key="11">
    <source>
        <dbReference type="EMBL" id="QNO14617.1"/>
    </source>
</evidence>
<dbReference type="GO" id="GO:0016746">
    <property type="term" value="F:acyltransferase activity"/>
    <property type="evidence" value="ECO:0007669"/>
    <property type="project" value="UniProtKB-KW"/>
</dbReference>
<keyword evidence="8 9" id="KW-0012">Acyltransferase</keyword>
<dbReference type="KEGG" id="acae:HYG86_07385"/>
<dbReference type="PANTHER" id="PTHR13285">
    <property type="entry name" value="ACYLTRANSFERASE"/>
    <property type="match status" value="1"/>
</dbReference>
<dbReference type="GO" id="GO:0005886">
    <property type="term" value="C:plasma membrane"/>
    <property type="evidence" value="ECO:0007669"/>
    <property type="project" value="UniProtKB-SubCell"/>
</dbReference>
<organism evidence="11 12">
    <name type="scientific">Alkalicella caledoniensis</name>
    <dbReference type="NCBI Taxonomy" id="2731377"/>
    <lineage>
        <taxon>Bacteria</taxon>
        <taxon>Bacillati</taxon>
        <taxon>Bacillota</taxon>
        <taxon>Clostridia</taxon>
        <taxon>Eubacteriales</taxon>
        <taxon>Proteinivoracaceae</taxon>
        <taxon>Alkalicella</taxon>
    </lineage>
</organism>
<evidence type="ECO:0000256" key="7">
    <source>
        <dbReference type="ARBA" id="ARBA00023136"/>
    </source>
</evidence>
<feature type="transmembrane region" description="Helical" evidence="10">
    <location>
        <begin position="30"/>
        <end position="53"/>
    </location>
</feature>
<keyword evidence="4 9" id="KW-0808">Transferase</keyword>
<evidence type="ECO:0000256" key="4">
    <source>
        <dbReference type="ARBA" id="ARBA00022679"/>
    </source>
</evidence>
<reference evidence="11 12" key="1">
    <citation type="submission" date="2020-07" db="EMBL/GenBank/DDBJ databases">
        <title>Alkalicella. sp. LB2 genome.</title>
        <authorList>
            <person name="Postec A."/>
            <person name="Quemeneur M."/>
        </authorList>
    </citation>
    <scope>NUCLEOTIDE SEQUENCE [LARGE SCALE GENOMIC DNA]</scope>
    <source>
        <strain evidence="11 12">LB2</strain>
    </source>
</reference>
<evidence type="ECO:0000256" key="8">
    <source>
        <dbReference type="ARBA" id="ARBA00023315"/>
    </source>
</evidence>
<feature type="transmembrane region" description="Helical" evidence="10">
    <location>
        <begin position="400"/>
        <end position="424"/>
    </location>
</feature>
<dbReference type="PANTHER" id="PTHR13285:SF23">
    <property type="entry name" value="TEICHOIC ACID D-ALANYLTRANSFERASE"/>
    <property type="match status" value="1"/>
</dbReference>
<dbReference type="InterPro" id="IPR004299">
    <property type="entry name" value="MBOAT_fam"/>
</dbReference>
<dbReference type="AlphaFoldDB" id="A0A7G9W7F5"/>
<dbReference type="PIRSF" id="PIRSF016636">
    <property type="entry name" value="AlgI_DltB"/>
    <property type="match status" value="1"/>
</dbReference>
<evidence type="ECO:0000256" key="10">
    <source>
        <dbReference type="SAM" id="Phobius"/>
    </source>
</evidence>
<keyword evidence="12" id="KW-1185">Reference proteome</keyword>
<feature type="transmembrane region" description="Helical" evidence="10">
    <location>
        <begin position="219"/>
        <end position="240"/>
    </location>
</feature>
<feature type="transmembrane region" description="Helical" evidence="10">
    <location>
        <begin position="358"/>
        <end position="380"/>
    </location>
</feature>
<evidence type="ECO:0000256" key="9">
    <source>
        <dbReference type="PIRNR" id="PIRNR016636"/>
    </source>
</evidence>
<comment type="subcellular location">
    <subcellularLocation>
        <location evidence="1">Cell membrane</location>
        <topology evidence="1">Multi-pass membrane protein</topology>
    </subcellularLocation>
</comment>
<dbReference type="PIRSF" id="PIRSF500217">
    <property type="entry name" value="AlgI"/>
    <property type="match status" value="1"/>
</dbReference>
<evidence type="ECO:0000256" key="1">
    <source>
        <dbReference type="ARBA" id="ARBA00004651"/>
    </source>
</evidence>
<feature type="transmembrane region" description="Helical" evidence="10">
    <location>
        <begin position="6"/>
        <end position="23"/>
    </location>
</feature>
<feature type="transmembrane region" description="Helical" evidence="10">
    <location>
        <begin position="327"/>
        <end position="346"/>
    </location>
</feature>
<gene>
    <name evidence="11" type="ORF">HYG86_07385</name>
</gene>
<accession>A0A7G9W7F5</accession>
<dbReference type="Pfam" id="PF03062">
    <property type="entry name" value="MBOAT"/>
    <property type="match status" value="1"/>
</dbReference>
<keyword evidence="3 9" id="KW-1003">Cell membrane</keyword>
<dbReference type="InterPro" id="IPR028362">
    <property type="entry name" value="AlgI"/>
</dbReference>
<proteinExistence type="inferred from homology"/>
<comment type="similarity">
    <text evidence="2 9">Belongs to the membrane-bound acyltransferase family.</text>
</comment>
<evidence type="ECO:0000256" key="3">
    <source>
        <dbReference type="ARBA" id="ARBA00022475"/>
    </source>
</evidence>
<keyword evidence="6 10" id="KW-1133">Transmembrane helix</keyword>
<evidence type="ECO:0000256" key="2">
    <source>
        <dbReference type="ARBA" id="ARBA00010323"/>
    </source>
</evidence>
<evidence type="ECO:0000256" key="5">
    <source>
        <dbReference type="ARBA" id="ARBA00022692"/>
    </source>
</evidence>
<dbReference type="EMBL" id="CP058559">
    <property type="protein sequence ID" value="QNO14617.1"/>
    <property type="molecule type" value="Genomic_DNA"/>
</dbReference>
<dbReference type="GO" id="GO:0042121">
    <property type="term" value="P:alginic acid biosynthetic process"/>
    <property type="evidence" value="ECO:0007669"/>
    <property type="project" value="InterPro"/>
</dbReference>
<sequence length="468" mass="54513">MVFSSIVFLFYFLPLILLVYYMCPKKYRNIVLLSFSLVFYAWGEPVYIILMLFSSVVDYTHGLFIDRYKDRNINLSRIFVASSIFINLSLLAFFKYSDFFILNINYFLGTNLTPLNLPLPIGISFYTFQTMSYSIDVYRGDAPVQRSPIALATYVTLFPQLIAGPIVRYQTIAHQITHRKENIDKFSEGVAKFVKGLGKKVLLANNIGFLWNEIQGLGLTNLSIMTAWLGIIAFAFQIYFDFSGYSDMAIGLGKMFGFDFLENFNYPYISQSISEFWRRWHISLGSWFRDYLYIPLGGNRKGSFILYRNLFTVWFLTGFWHGANWNFIIWGLYFGALIAIERAILLQLMDKWKKPLRHVYVIFLVLISWVLFVFEDLSMGLEYLKVMFGFGNSPLIDSTFLYYLYSYSLTLVVLTIASTPVLKFIKTSQSKTYKTIYSLSPVVYLLILILTTAYLVDSTYNPFLYFRF</sequence>
<dbReference type="RefSeq" id="WP_213168460.1">
    <property type="nucleotide sequence ID" value="NZ_CP058559.1"/>
</dbReference>
<keyword evidence="5 10" id="KW-0812">Transmembrane</keyword>
<dbReference type="InterPro" id="IPR051085">
    <property type="entry name" value="MB_O-acyltransferase"/>
</dbReference>
<feature type="transmembrane region" description="Helical" evidence="10">
    <location>
        <begin position="436"/>
        <end position="456"/>
    </location>
</feature>
<feature type="transmembrane region" description="Helical" evidence="10">
    <location>
        <begin position="106"/>
        <end position="128"/>
    </location>
</feature>